<evidence type="ECO:0000259" key="1">
    <source>
        <dbReference type="Pfam" id="PF14322"/>
    </source>
</evidence>
<evidence type="ECO:0000313" key="2">
    <source>
        <dbReference type="EMBL" id="MCA5006743.1"/>
    </source>
</evidence>
<organism evidence="2 3">
    <name type="scientific">Sphingobacterium bovistauri</name>
    <dbReference type="NCBI Taxonomy" id="2781959"/>
    <lineage>
        <taxon>Bacteria</taxon>
        <taxon>Pseudomonadati</taxon>
        <taxon>Bacteroidota</taxon>
        <taxon>Sphingobacteriia</taxon>
        <taxon>Sphingobacteriales</taxon>
        <taxon>Sphingobacteriaceae</taxon>
        <taxon>Sphingobacterium</taxon>
    </lineage>
</organism>
<gene>
    <name evidence="2" type="ORF">IPZ78_16505</name>
</gene>
<feature type="domain" description="SusD-like N-terminal" evidence="1">
    <location>
        <begin position="19"/>
        <end position="200"/>
    </location>
</feature>
<dbReference type="SUPFAM" id="SSF48452">
    <property type="entry name" value="TPR-like"/>
    <property type="match status" value="1"/>
</dbReference>
<evidence type="ECO:0000313" key="3">
    <source>
        <dbReference type="Proteomes" id="UP001165302"/>
    </source>
</evidence>
<accession>A0ABS7Z970</accession>
<reference evidence="2" key="1">
    <citation type="submission" date="2020-10" db="EMBL/GenBank/DDBJ databases">
        <authorList>
            <person name="Lu T."/>
            <person name="Wang Q."/>
            <person name="Han X."/>
        </authorList>
    </citation>
    <scope>NUCLEOTIDE SEQUENCE</scope>
    <source>
        <strain evidence="2">WQ 366</strain>
    </source>
</reference>
<name>A0ABS7Z970_9SPHI</name>
<sequence>MKKIVLLITIAAFFVSCEKFLDVTPKDKAYQKDLLNDISGFQMGLAAVYNSMNTTSLYGRDLKFGFMETLVGTYNAPNSAHSYYRAFRHEYSLILSPINGIWTSLYGVINQVNIMLQDVDKLPNSLNKDLIIGELYGIRAFCHFELLKLFGPVIKEQGLDVSSIPYRDALIFTSSKFNTAAEVISKLNKDLTAARLAFQEDPIRTSSRVSNGNSLTYEKYNSLVDRRGNRMNYYAVVALQAQVSQWEGNLQKAAEFAEEVITEVSSNNVIRFTTVAELSSTYNKRMPNENIFALINQSFRTNALSIFSAIGDTRATSTSPLLFPNYTWLGTNLYNNSAHGSVSDFRYKAGNWFQSDPAISVTPFKVVKYHFAESESVSNINSVVLFETKLISLHDIYMIAAEYYASSNPVKAITYLNTVRSARDIITPFTYNTSMDEVTIKNFIFDELRKENIGEGKLFTEYKRLFRAIDRATAVQPTLARFTFPIPINEQTYNPQ</sequence>
<dbReference type="Proteomes" id="UP001165302">
    <property type="component" value="Unassembled WGS sequence"/>
</dbReference>
<keyword evidence="3" id="KW-1185">Reference proteome</keyword>
<dbReference type="InterPro" id="IPR011990">
    <property type="entry name" value="TPR-like_helical_dom_sf"/>
</dbReference>
<dbReference type="EMBL" id="JADEYP010000044">
    <property type="protein sequence ID" value="MCA5006743.1"/>
    <property type="molecule type" value="Genomic_DNA"/>
</dbReference>
<dbReference type="Gene3D" id="1.25.40.390">
    <property type="match status" value="1"/>
</dbReference>
<proteinExistence type="predicted"/>
<dbReference type="InterPro" id="IPR033985">
    <property type="entry name" value="SusD-like_N"/>
</dbReference>
<dbReference type="Pfam" id="PF14322">
    <property type="entry name" value="SusD-like_3"/>
    <property type="match status" value="1"/>
</dbReference>
<dbReference type="PROSITE" id="PS51257">
    <property type="entry name" value="PROKAR_LIPOPROTEIN"/>
    <property type="match status" value="1"/>
</dbReference>
<protein>
    <submittedName>
        <fullName evidence="2">RagB/SusD family nutrient uptake outer membrane protein</fullName>
    </submittedName>
</protein>
<comment type="caution">
    <text evidence="2">The sequence shown here is derived from an EMBL/GenBank/DDBJ whole genome shotgun (WGS) entry which is preliminary data.</text>
</comment>
<dbReference type="RefSeq" id="WP_225555099.1">
    <property type="nucleotide sequence ID" value="NZ_JADEYP010000044.1"/>
</dbReference>